<sequence length="294" mass="33385">MVQSNVLEQARAFIYSNARLLDRKRFEYLFEGGSKEEVLRALKAYQNDDGGFGNALEPDIRCPNSQPVPTEYALYVMSELDCFDADILNGIIRYLKAIAVPGGGFPLAYRSLQQYPHAPWWKIEDDGAASINPTGQIMGYLLKQKTRNDFVEEEWFKRSLNFVKKTMEQGTPAGYHDGIQWITFLEHAPESYRSIDTKRRFDEWLASPGVIERNPHAEGYVHKVLDWVTGPQSYAAQFVTEAEIEEHLSALIAEQEGDGGWPINFPAVSSLGELEWRGSLTVERLKTLRAFGKL</sequence>
<dbReference type="Proteomes" id="UP000266482">
    <property type="component" value="Unassembled WGS sequence"/>
</dbReference>
<evidence type="ECO:0000313" key="1">
    <source>
        <dbReference type="EMBL" id="RIX53710.1"/>
    </source>
</evidence>
<name>A0A3A1V8E6_9BACL</name>
<comment type="caution">
    <text evidence="1">The sequence shown here is derived from an EMBL/GenBank/DDBJ whole genome shotgun (WGS) entry which is preliminary data.</text>
</comment>
<evidence type="ECO:0000313" key="2">
    <source>
        <dbReference type="Proteomes" id="UP000266482"/>
    </source>
</evidence>
<organism evidence="1 2">
    <name type="scientific">Paenibacillus nanensis</name>
    <dbReference type="NCBI Taxonomy" id="393251"/>
    <lineage>
        <taxon>Bacteria</taxon>
        <taxon>Bacillati</taxon>
        <taxon>Bacillota</taxon>
        <taxon>Bacilli</taxon>
        <taxon>Bacillales</taxon>
        <taxon>Paenibacillaceae</taxon>
        <taxon>Paenibacillus</taxon>
    </lineage>
</organism>
<protein>
    <recommendedName>
        <fullName evidence="3">Squalene cyclase C-terminal domain-containing protein</fullName>
    </recommendedName>
</protein>
<evidence type="ECO:0008006" key="3">
    <source>
        <dbReference type="Google" id="ProtNLM"/>
    </source>
</evidence>
<dbReference type="OrthoDB" id="3286086at2"/>
<proteinExistence type="predicted"/>
<dbReference type="EMBL" id="QXQA01000004">
    <property type="protein sequence ID" value="RIX53710.1"/>
    <property type="molecule type" value="Genomic_DNA"/>
</dbReference>
<reference evidence="1 2" key="1">
    <citation type="submission" date="2018-09" db="EMBL/GenBank/DDBJ databases">
        <title>Paenibacillus aracenensis nov. sp. isolated from a cave in southern Spain.</title>
        <authorList>
            <person name="Jurado V."/>
            <person name="Gutierrez-Patricio S."/>
            <person name="Gonzalez-Pimentel J.L."/>
            <person name="Miller A.Z."/>
            <person name="Laiz L."/>
            <person name="Saiz-Jimenez C."/>
        </authorList>
    </citation>
    <scope>NUCLEOTIDE SEQUENCE [LARGE SCALE GENOMIC DNA]</scope>
    <source>
        <strain evidence="1 2">DSM 22867</strain>
    </source>
</reference>
<accession>A0A3A1V8E6</accession>
<gene>
    <name evidence="1" type="ORF">D3P08_09840</name>
</gene>
<dbReference type="RefSeq" id="WP_119599447.1">
    <property type="nucleotide sequence ID" value="NZ_QXQA01000004.1"/>
</dbReference>
<dbReference type="SUPFAM" id="SSF48239">
    <property type="entry name" value="Terpenoid cyclases/Protein prenyltransferases"/>
    <property type="match status" value="1"/>
</dbReference>
<dbReference type="AlphaFoldDB" id="A0A3A1V8E6"/>
<dbReference type="InterPro" id="IPR008930">
    <property type="entry name" value="Terpenoid_cyclase/PrenylTrfase"/>
</dbReference>
<keyword evidence="2" id="KW-1185">Reference proteome</keyword>